<evidence type="ECO:0000313" key="2">
    <source>
        <dbReference type="Proteomes" id="UP001458880"/>
    </source>
</evidence>
<protein>
    <submittedName>
        <fullName evidence="1">Uncharacterized protein</fullName>
    </submittedName>
</protein>
<evidence type="ECO:0000313" key="1">
    <source>
        <dbReference type="EMBL" id="KAK9728965.1"/>
    </source>
</evidence>
<sequence length="96" mass="10945">MVSPPKSRILARVQQETTNQPNGLPMSILARVQQETTNQPNGLPMKLTYNYWKPSTVRVNSYMSACMDALLFVNSMLNCTVRFYKPPLTINNGYLF</sequence>
<reference evidence="1 2" key="1">
    <citation type="journal article" date="2024" name="BMC Genomics">
        <title>De novo assembly and annotation of Popillia japonica's genome with initial clues to its potential as an invasive pest.</title>
        <authorList>
            <person name="Cucini C."/>
            <person name="Boschi S."/>
            <person name="Funari R."/>
            <person name="Cardaioli E."/>
            <person name="Iannotti N."/>
            <person name="Marturano G."/>
            <person name="Paoli F."/>
            <person name="Bruttini M."/>
            <person name="Carapelli A."/>
            <person name="Frati F."/>
            <person name="Nardi F."/>
        </authorList>
    </citation>
    <scope>NUCLEOTIDE SEQUENCE [LARGE SCALE GENOMIC DNA]</scope>
    <source>
        <strain evidence="1">DMR45628</strain>
    </source>
</reference>
<organism evidence="1 2">
    <name type="scientific">Popillia japonica</name>
    <name type="common">Japanese beetle</name>
    <dbReference type="NCBI Taxonomy" id="7064"/>
    <lineage>
        <taxon>Eukaryota</taxon>
        <taxon>Metazoa</taxon>
        <taxon>Ecdysozoa</taxon>
        <taxon>Arthropoda</taxon>
        <taxon>Hexapoda</taxon>
        <taxon>Insecta</taxon>
        <taxon>Pterygota</taxon>
        <taxon>Neoptera</taxon>
        <taxon>Endopterygota</taxon>
        <taxon>Coleoptera</taxon>
        <taxon>Polyphaga</taxon>
        <taxon>Scarabaeiformia</taxon>
        <taxon>Scarabaeidae</taxon>
        <taxon>Rutelinae</taxon>
        <taxon>Popillia</taxon>
    </lineage>
</organism>
<gene>
    <name evidence="1" type="ORF">QE152_g16956</name>
</gene>
<dbReference type="Proteomes" id="UP001458880">
    <property type="component" value="Unassembled WGS sequence"/>
</dbReference>
<keyword evidence="2" id="KW-1185">Reference proteome</keyword>
<comment type="caution">
    <text evidence="1">The sequence shown here is derived from an EMBL/GenBank/DDBJ whole genome shotgun (WGS) entry which is preliminary data.</text>
</comment>
<proteinExistence type="predicted"/>
<dbReference type="AlphaFoldDB" id="A0AAW1L5R6"/>
<accession>A0AAW1L5R6</accession>
<dbReference type="EMBL" id="JASPKY010000165">
    <property type="protein sequence ID" value="KAK9728965.1"/>
    <property type="molecule type" value="Genomic_DNA"/>
</dbReference>
<name>A0AAW1L5R6_POPJA</name>